<accession>A0ABX0Y4I6</accession>
<dbReference type="EMBL" id="JAATVY010000017">
    <property type="protein sequence ID" value="NJC72327.1"/>
    <property type="molecule type" value="Genomic_DNA"/>
</dbReference>
<comment type="caution">
    <text evidence="2">The sequence shown here is derived from an EMBL/GenBank/DDBJ whole genome shotgun (WGS) entry which is preliminary data.</text>
</comment>
<reference evidence="2 3" key="1">
    <citation type="submission" date="2020-03" db="EMBL/GenBank/DDBJ databases">
        <title>WGS of the type strain of Planosporangium spp.</title>
        <authorList>
            <person name="Thawai C."/>
        </authorList>
    </citation>
    <scope>NUCLEOTIDE SEQUENCE [LARGE SCALE GENOMIC DNA]</scope>
    <source>
        <strain evidence="2 3">TBRC 5610</strain>
    </source>
</reference>
<dbReference type="RefSeq" id="WP_167927139.1">
    <property type="nucleotide sequence ID" value="NZ_JAATVY010000017.1"/>
</dbReference>
<dbReference type="Proteomes" id="UP000722989">
    <property type="component" value="Unassembled WGS sequence"/>
</dbReference>
<gene>
    <name evidence="2" type="ORF">HC031_21785</name>
</gene>
<proteinExistence type="predicted"/>
<sequence length="176" mass="18459">MRLLALPAALALLLLVAGCGGAAAGSGGGAGDGYEYVDDPGDASASAPAASQSPITAREVVGHWTSSDYGDLYIQLNGAEMRVVYSHDGGRMLGSLRGSTFDGWWSEAPTRKPSDDAGEVEVTFVRAGAGLTAQGWWRPGTDTDYQQDWTMRKVDGAVPPAIRANFADATQFVRHP</sequence>
<organism evidence="2 3">
    <name type="scientific">Planosporangium thailandense</name>
    <dbReference type="NCBI Taxonomy" id="765197"/>
    <lineage>
        <taxon>Bacteria</taxon>
        <taxon>Bacillati</taxon>
        <taxon>Actinomycetota</taxon>
        <taxon>Actinomycetes</taxon>
        <taxon>Micromonosporales</taxon>
        <taxon>Micromonosporaceae</taxon>
        <taxon>Planosporangium</taxon>
    </lineage>
</organism>
<keyword evidence="3" id="KW-1185">Reference proteome</keyword>
<evidence type="ECO:0008006" key="4">
    <source>
        <dbReference type="Google" id="ProtNLM"/>
    </source>
</evidence>
<dbReference type="PROSITE" id="PS51257">
    <property type="entry name" value="PROKAR_LIPOPROTEIN"/>
    <property type="match status" value="1"/>
</dbReference>
<name>A0ABX0Y4I6_9ACTN</name>
<protein>
    <recommendedName>
        <fullName evidence="4">Lipoprotein</fullName>
    </recommendedName>
</protein>
<evidence type="ECO:0000313" key="2">
    <source>
        <dbReference type="EMBL" id="NJC72327.1"/>
    </source>
</evidence>
<feature type="signal peptide" evidence="1">
    <location>
        <begin position="1"/>
        <end position="24"/>
    </location>
</feature>
<keyword evidence="1" id="KW-0732">Signal</keyword>
<feature type="chain" id="PRO_5047032916" description="Lipoprotein" evidence="1">
    <location>
        <begin position="25"/>
        <end position="176"/>
    </location>
</feature>
<evidence type="ECO:0000256" key="1">
    <source>
        <dbReference type="SAM" id="SignalP"/>
    </source>
</evidence>
<evidence type="ECO:0000313" key="3">
    <source>
        <dbReference type="Proteomes" id="UP000722989"/>
    </source>
</evidence>